<evidence type="ECO:0000313" key="2">
    <source>
        <dbReference type="Proteomes" id="UP000001593"/>
    </source>
</evidence>
<dbReference type="PhylomeDB" id="A7S4T8"/>
<reference evidence="1 2" key="1">
    <citation type="journal article" date="2007" name="Science">
        <title>Sea anemone genome reveals ancestral eumetazoan gene repertoire and genomic organization.</title>
        <authorList>
            <person name="Putnam N.H."/>
            <person name="Srivastava M."/>
            <person name="Hellsten U."/>
            <person name="Dirks B."/>
            <person name="Chapman J."/>
            <person name="Salamov A."/>
            <person name="Terry A."/>
            <person name="Shapiro H."/>
            <person name="Lindquist E."/>
            <person name="Kapitonov V.V."/>
            <person name="Jurka J."/>
            <person name="Genikhovich G."/>
            <person name="Grigoriev I.V."/>
            <person name="Lucas S.M."/>
            <person name="Steele R.E."/>
            <person name="Finnerty J.R."/>
            <person name="Technau U."/>
            <person name="Martindale M.Q."/>
            <person name="Rokhsar D.S."/>
        </authorList>
    </citation>
    <scope>NUCLEOTIDE SEQUENCE [LARGE SCALE GENOMIC DNA]</scope>
    <source>
        <strain evidence="2">CH2 X CH6</strain>
    </source>
</reference>
<accession>A7S4T8</accession>
<dbReference type="EMBL" id="DS469580">
    <property type="protein sequence ID" value="EDO41254.1"/>
    <property type="molecule type" value="Genomic_DNA"/>
</dbReference>
<dbReference type="HOGENOM" id="CLU_1246662_0_0_1"/>
<gene>
    <name evidence="1" type="ORF">NEMVEDRAFT_v1g242857</name>
</gene>
<dbReference type="Proteomes" id="UP000001593">
    <property type="component" value="Unassembled WGS sequence"/>
</dbReference>
<sequence length="222" mass="24574">MEDMPIDSLQHVTQIVSLVNLATGQKEELSLITQEKSLDMLTRAMDYMRSRMGNDTLTELEQNIANSFLTSMSNLLTVLSDGALMFAKGPKYSIQQLRKSKELTKKAVLQLRKLGNSILRTKVLDEDPSVYSSRSISLILSKNSPSSLEGMSGRALKTSNNEVNFPALGGVMEMQNISRTDTLQSKAGFSLSRVFTKPGFHYAGFSIGRGLLSRVFTKPSFH</sequence>
<proteinExistence type="predicted"/>
<protein>
    <submittedName>
        <fullName evidence="1">Uncharacterized protein</fullName>
    </submittedName>
</protein>
<name>A7S4T8_NEMVE</name>
<keyword evidence="2" id="KW-1185">Reference proteome</keyword>
<evidence type="ECO:0000313" key="1">
    <source>
        <dbReference type="EMBL" id="EDO41254.1"/>
    </source>
</evidence>
<dbReference type="InParanoid" id="A7S4T8"/>
<dbReference type="AlphaFoldDB" id="A7S4T8"/>
<organism evidence="1 2">
    <name type="scientific">Nematostella vectensis</name>
    <name type="common">Starlet sea anemone</name>
    <dbReference type="NCBI Taxonomy" id="45351"/>
    <lineage>
        <taxon>Eukaryota</taxon>
        <taxon>Metazoa</taxon>
        <taxon>Cnidaria</taxon>
        <taxon>Anthozoa</taxon>
        <taxon>Hexacorallia</taxon>
        <taxon>Actiniaria</taxon>
        <taxon>Edwardsiidae</taxon>
        <taxon>Nematostella</taxon>
    </lineage>
</organism>